<proteinExistence type="predicted"/>
<dbReference type="InterPro" id="IPR032675">
    <property type="entry name" value="LRR_dom_sf"/>
</dbReference>
<protein>
    <submittedName>
        <fullName evidence="1">Uncharacterized protein</fullName>
    </submittedName>
</protein>
<reference evidence="1" key="1">
    <citation type="journal article" date="2020" name="Fungal Divers.">
        <title>Resolving the Mortierellaceae phylogeny through synthesis of multi-gene phylogenetics and phylogenomics.</title>
        <authorList>
            <person name="Vandepol N."/>
            <person name="Liber J."/>
            <person name="Desiro A."/>
            <person name="Na H."/>
            <person name="Kennedy M."/>
            <person name="Barry K."/>
            <person name="Grigoriev I.V."/>
            <person name="Miller A.N."/>
            <person name="O'Donnell K."/>
            <person name="Stajich J.E."/>
            <person name="Bonito G."/>
        </authorList>
    </citation>
    <scope>NUCLEOTIDE SEQUENCE</scope>
    <source>
        <strain evidence="1">MES-2147</strain>
    </source>
</reference>
<name>A0A9P6J629_9FUNG</name>
<gene>
    <name evidence="1" type="ORF">BGZ65_012877</name>
</gene>
<evidence type="ECO:0000313" key="1">
    <source>
        <dbReference type="EMBL" id="KAF9959990.1"/>
    </source>
</evidence>
<accession>A0A9P6J629</accession>
<dbReference type="OrthoDB" id="2339315at2759"/>
<dbReference type="EMBL" id="JAAAHW010006482">
    <property type="protein sequence ID" value="KAF9959990.1"/>
    <property type="molecule type" value="Genomic_DNA"/>
</dbReference>
<dbReference type="Proteomes" id="UP000749646">
    <property type="component" value="Unassembled WGS sequence"/>
</dbReference>
<evidence type="ECO:0000313" key="2">
    <source>
        <dbReference type="Proteomes" id="UP000749646"/>
    </source>
</evidence>
<sequence length="296" mass="34532">MEDTETFTNLIQLLRNDNHFPKLAELDLRFIEEMSGRQWENIVLGMKDRIKSFSLAAFNTSSTMMFSQIMTNHWSHTLETLKIEPDNITSEDIQRILTSCAKLKKFYCLCPWLIMTIRTLRNNQEIPGLKTIVRGDSTTRNDEMPDWVCLDLEELKLTFSDARSITAEEPALLQQELWTAQGIKRVYQQLGRLSKLEELTIGWCSDSTFSQRANLDMTLNSGLDQMKGLKSMKMIDISFIAKVNSGMQEAEWMLENWPSLRSISGLSYRYRKRDWTLQTPDYINFLRSERRTLIVT</sequence>
<keyword evidence="2" id="KW-1185">Reference proteome</keyword>
<comment type="caution">
    <text evidence="1">The sequence shown here is derived from an EMBL/GenBank/DDBJ whole genome shotgun (WGS) entry which is preliminary data.</text>
</comment>
<dbReference type="Gene3D" id="3.80.10.10">
    <property type="entry name" value="Ribonuclease Inhibitor"/>
    <property type="match status" value="1"/>
</dbReference>
<dbReference type="SUPFAM" id="SSF52047">
    <property type="entry name" value="RNI-like"/>
    <property type="match status" value="1"/>
</dbReference>
<dbReference type="AlphaFoldDB" id="A0A9P6J629"/>
<organism evidence="1 2">
    <name type="scientific">Modicella reniformis</name>
    <dbReference type="NCBI Taxonomy" id="1440133"/>
    <lineage>
        <taxon>Eukaryota</taxon>
        <taxon>Fungi</taxon>
        <taxon>Fungi incertae sedis</taxon>
        <taxon>Mucoromycota</taxon>
        <taxon>Mortierellomycotina</taxon>
        <taxon>Mortierellomycetes</taxon>
        <taxon>Mortierellales</taxon>
        <taxon>Mortierellaceae</taxon>
        <taxon>Modicella</taxon>
    </lineage>
</organism>